<dbReference type="CDD" id="cd00088">
    <property type="entry name" value="HPT"/>
    <property type="match status" value="1"/>
</dbReference>
<feature type="domain" description="Response regulatory" evidence="21">
    <location>
        <begin position="787"/>
        <end position="905"/>
    </location>
</feature>
<comment type="function">
    <text evidence="14">Putative oxygen sensor; modulates the activity of FixJ, a transcriptional activator of nitrogen fixation fixK gene. FixL probably acts as a kinase that phosphorylates FixJ.</text>
</comment>
<dbReference type="InterPro" id="IPR013767">
    <property type="entry name" value="PAS_fold"/>
</dbReference>
<dbReference type="InterPro" id="IPR035965">
    <property type="entry name" value="PAS-like_dom_sf"/>
</dbReference>
<evidence type="ECO:0000256" key="9">
    <source>
        <dbReference type="ARBA" id="ARBA00022777"/>
    </source>
</evidence>
<feature type="domain" description="PAS" evidence="22">
    <location>
        <begin position="256"/>
        <end position="334"/>
    </location>
</feature>
<dbReference type="SMART" id="SM00073">
    <property type="entry name" value="HPT"/>
    <property type="match status" value="1"/>
</dbReference>
<keyword evidence="10" id="KW-0067">ATP-binding</keyword>
<dbReference type="InterPro" id="IPR001610">
    <property type="entry name" value="PAC"/>
</dbReference>
<dbReference type="PRINTS" id="PR00344">
    <property type="entry name" value="BCTRLSENSOR"/>
</dbReference>
<evidence type="ECO:0000256" key="12">
    <source>
        <dbReference type="ARBA" id="ARBA00023012"/>
    </source>
</evidence>
<keyword evidence="26" id="KW-1185">Reference proteome</keyword>
<dbReference type="PROSITE" id="PS50109">
    <property type="entry name" value="HIS_KIN"/>
    <property type="match status" value="1"/>
</dbReference>
<dbReference type="InterPro" id="IPR004358">
    <property type="entry name" value="Sig_transdc_His_kin-like_C"/>
</dbReference>
<evidence type="ECO:0000256" key="13">
    <source>
        <dbReference type="ARBA" id="ARBA00023136"/>
    </source>
</evidence>
<protein>
    <recommendedName>
        <fullName evidence="17">Sensor protein FixL</fullName>
        <ecNumber evidence="3">2.7.13.3</ecNumber>
    </recommendedName>
    <alternativeName>
        <fullName evidence="16">Sensory/regulatory protein RpfC</fullName>
    </alternativeName>
</protein>
<feature type="domain" description="HPt" evidence="24">
    <location>
        <begin position="1092"/>
        <end position="1194"/>
    </location>
</feature>
<keyword evidence="11" id="KW-1133">Transmembrane helix</keyword>
<feature type="modified residue" description="4-aspartylphosphate" evidence="19">
    <location>
        <position position="982"/>
    </location>
</feature>
<dbReference type="GO" id="GO:0005524">
    <property type="term" value="F:ATP binding"/>
    <property type="evidence" value="ECO:0007669"/>
    <property type="project" value="UniProtKB-KW"/>
</dbReference>
<gene>
    <name evidence="25" type="ORF">AALB_2197</name>
</gene>
<keyword evidence="4" id="KW-1003">Cell membrane</keyword>
<evidence type="ECO:0000256" key="6">
    <source>
        <dbReference type="ARBA" id="ARBA00022679"/>
    </source>
</evidence>
<keyword evidence="5 19" id="KW-0597">Phosphoprotein</keyword>
<dbReference type="Gene3D" id="1.10.287.130">
    <property type="match status" value="1"/>
</dbReference>
<sequence>MKKPLWDLYEFAPIAYASVDKEGRFLQHNLSFSELIEVERDGFEALSFHDFAENQEQRQKSKELLAAAFVGHSFNDEVLSIFTSSGQKKTVSINIVPSLDEEGHIHVVKVSLIDMTERYQARLALADNEERIRTIVDTIADGIILIEQSGIVRSFSPAAEQIFGYSEAEVIGKNVKMLMPSDIGDQHDRILADYKPKKESSVIGNEREVFGLRKNGEQFPMELAVKEVFLKGQRHFTGVVRDITARRKAQQKLADSERQFRTLTNNLQCVVYRIRLKEGEYPEWLYISEQIEEQTGYPISDFVGLNPVRRYKELVHPDDAEESLARSRELNQKGGAISQEFRIIDASGKVKHMLQKAFVSMDEEGRPAYSDGAIFDISEIKQVEAQLRESEERLDSAASGAGLGMWDYYPQEDRIEVNAIYESMLGYAKGELRDGDGLWARLKGDTATWMKLIHPSDVITNNEKLEQHLAGENDVLRNEIRLRCKNGQYRWILTIGRVSELDEHGKPLRINGIHVDIEETKKLEAALNEARALADSANQAKSDFLANMSHEIRTPMNAIIGMSYLALETELDNKQRNYIDKVHRSAEALLGIINDILDFSKIEAGKLDIEKIDFRLEDILDNLANLVGLRAEQKSLELLFDIDPSIPTALIGDPLRLTQILVNLCNNAVKFTEQGVVVVKIEAKQQDNKQVQLYFSVSDTGIGMTPEQQAKLFKPFSQADSSTTRKHGGTGLGLAICLKLTELMGGKIALSSELGQGSCFYFELPMQIQENAQTLRDTNSAQLSSLKALVVDDNANARDINQQVLESFGLEVESASSGSEAIALIKEHAETSAFDMVFMDWKMPDMDGVQTVQHIQDQGFDLDVIMVTAFGRDELTKEAEAVNIDAVLTKPVTPSHLFDTIVQVRKIEVLEQTRREAQQQGANLDIAQLQGANILVAEDNDVNQELITELLGSNGLNCTVCDDGSQAVEYLKENKVDGVLMDCQMPVMDGYTATKVIRYQLGLKELPVIALTANALAGDREKAIEAGMNDHIPKPINVNSLFSTMAKWITPASPTTVNQSGQSAKVANDQDLKLPEIDGLDTEAGLANAADNKALYLKLIGKFANEENTPMDDLNTAYTEERIDELQRIAHTIKGVTATLGGQAVSDLAAVVEQQAEENTVQPSSIEALGKQLIPLQQSLQEFVSQVETTEIAEEGALQSVSEEELLSYLQQLAQLLDDFDGESNDYLDSHDCILQTFPAQAKKLQMLIEEYDYEAAGEIVQEMQQQVTKKA</sequence>
<evidence type="ECO:0000259" key="22">
    <source>
        <dbReference type="PROSITE" id="PS50112"/>
    </source>
</evidence>
<dbReference type="Gene3D" id="3.30.450.20">
    <property type="entry name" value="PAS domain"/>
    <property type="match status" value="4"/>
</dbReference>
<organism evidence="25 26">
    <name type="scientific">Agarivorans albus MKT 106</name>
    <dbReference type="NCBI Taxonomy" id="1331007"/>
    <lineage>
        <taxon>Bacteria</taxon>
        <taxon>Pseudomonadati</taxon>
        <taxon>Pseudomonadota</taxon>
        <taxon>Gammaproteobacteria</taxon>
        <taxon>Alteromonadales</taxon>
        <taxon>Alteromonadaceae</taxon>
        <taxon>Agarivorans</taxon>
    </lineage>
</organism>
<evidence type="ECO:0000256" key="5">
    <source>
        <dbReference type="ARBA" id="ARBA00022553"/>
    </source>
</evidence>
<dbReference type="FunFam" id="3.30.450.20:FF:000060">
    <property type="entry name" value="Sensor protein FixL"/>
    <property type="match status" value="1"/>
</dbReference>
<dbReference type="PROSITE" id="PS50894">
    <property type="entry name" value="HPT"/>
    <property type="match status" value="1"/>
</dbReference>
<evidence type="ECO:0000256" key="10">
    <source>
        <dbReference type="ARBA" id="ARBA00022840"/>
    </source>
</evidence>
<dbReference type="NCBIfam" id="TIGR00229">
    <property type="entry name" value="sensory_box"/>
    <property type="match status" value="4"/>
</dbReference>
<dbReference type="PANTHER" id="PTHR45339">
    <property type="entry name" value="HYBRID SIGNAL TRANSDUCTION HISTIDINE KINASE J"/>
    <property type="match status" value="1"/>
</dbReference>
<dbReference type="CDD" id="cd17546">
    <property type="entry name" value="REC_hyHK_CKI1_RcsC-like"/>
    <property type="match status" value="2"/>
</dbReference>
<dbReference type="InterPro" id="IPR001789">
    <property type="entry name" value="Sig_transdc_resp-reg_receiver"/>
</dbReference>
<dbReference type="InterPro" id="IPR036097">
    <property type="entry name" value="HisK_dim/P_sf"/>
</dbReference>
<dbReference type="Pfam" id="PF08447">
    <property type="entry name" value="PAS_3"/>
    <property type="match status" value="2"/>
</dbReference>
<dbReference type="EC" id="2.7.13.3" evidence="3"/>
<feature type="domain" description="PAS" evidence="22">
    <location>
        <begin position="128"/>
        <end position="182"/>
    </location>
</feature>
<dbReference type="GO" id="GO:0006355">
    <property type="term" value="P:regulation of DNA-templated transcription"/>
    <property type="evidence" value="ECO:0007669"/>
    <property type="project" value="InterPro"/>
</dbReference>
<feature type="domain" description="Response regulatory" evidence="21">
    <location>
        <begin position="933"/>
        <end position="1049"/>
    </location>
</feature>
<dbReference type="Pfam" id="PF00072">
    <property type="entry name" value="Response_reg"/>
    <property type="match status" value="2"/>
</dbReference>
<dbReference type="SUPFAM" id="SSF47384">
    <property type="entry name" value="Homodimeric domain of signal transducing histidine kinase"/>
    <property type="match status" value="1"/>
</dbReference>
<dbReference type="InterPro" id="IPR013656">
    <property type="entry name" value="PAS_4"/>
</dbReference>
<dbReference type="InterPro" id="IPR013655">
    <property type="entry name" value="PAS_fold_3"/>
</dbReference>
<feature type="domain" description="PAC" evidence="23">
    <location>
        <begin position="72"/>
        <end position="127"/>
    </location>
</feature>
<dbReference type="Pfam" id="PF00512">
    <property type="entry name" value="HisKA"/>
    <property type="match status" value="1"/>
</dbReference>
<dbReference type="SMART" id="SM00387">
    <property type="entry name" value="HATPase_c"/>
    <property type="match status" value="1"/>
</dbReference>
<dbReference type="InterPro" id="IPR000014">
    <property type="entry name" value="PAS"/>
</dbReference>
<dbReference type="RefSeq" id="WP_016401885.1">
    <property type="nucleotide sequence ID" value="NZ_BARX01000013.1"/>
</dbReference>
<dbReference type="SUPFAM" id="SSF55785">
    <property type="entry name" value="PYP-like sensor domain (PAS domain)"/>
    <property type="match status" value="4"/>
</dbReference>
<dbReference type="Gene3D" id="1.20.120.160">
    <property type="entry name" value="HPT domain"/>
    <property type="match status" value="1"/>
</dbReference>
<dbReference type="InterPro" id="IPR000700">
    <property type="entry name" value="PAS-assoc_C"/>
</dbReference>
<keyword evidence="9" id="KW-0418">Kinase</keyword>
<dbReference type="InterPro" id="IPR036890">
    <property type="entry name" value="HATPase_C_sf"/>
</dbReference>
<name>R9PL70_AGAAL</name>
<dbReference type="CDD" id="cd00130">
    <property type="entry name" value="PAS"/>
    <property type="match status" value="3"/>
</dbReference>
<dbReference type="InterPro" id="IPR036641">
    <property type="entry name" value="HPT_dom_sf"/>
</dbReference>
<dbReference type="STRING" id="1331007.AALB_2197"/>
<dbReference type="GO" id="GO:0000155">
    <property type="term" value="F:phosphorelay sensor kinase activity"/>
    <property type="evidence" value="ECO:0007669"/>
    <property type="project" value="InterPro"/>
</dbReference>
<keyword evidence="6" id="KW-0808">Transferase</keyword>
<dbReference type="AlphaFoldDB" id="R9PL70"/>
<feature type="modified residue" description="4-aspartylphosphate" evidence="19">
    <location>
        <position position="840"/>
    </location>
</feature>
<keyword evidence="7" id="KW-0812">Transmembrane</keyword>
<dbReference type="Proteomes" id="UP000014461">
    <property type="component" value="Unassembled WGS sequence"/>
</dbReference>
<keyword evidence="13" id="KW-0472">Membrane</keyword>
<dbReference type="Pfam" id="PF00989">
    <property type="entry name" value="PAS"/>
    <property type="match status" value="1"/>
</dbReference>
<dbReference type="FunFam" id="1.10.287.130:FF:000002">
    <property type="entry name" value="Two-component osmosensing histidine kinase"/>
    <property type="match status" value="1"/>
</dbReference>
<evidence type="ECO:0000256" key="1">
    <source>
        <dbReference type="ARBA" id="ARBA00000085"/>
    </source>
</evidence>
<dbReference type="InterPro" id="IPR011006">
    <property type="entry name" value="CheY-like_superfamily"/>
</dbReference>
<dbReference type="InterPro" id="IPR008207">
    <property type="entry name" value="Sig_transdc_His_kin_Hpt_dom"/>
</dbReference>
<evidence type="ECO:0000256" key="7">
    <source>
        <dbReference type="ARBA" id="ARBA00022692"/>
    </source>
</evidence>
<proteinExistence type="predicted"/>
<dbReference type="Gene3D" id="3.40.50.2300">
    <property type="match status" value="2"/>
</dbReference>
<comment type="catalytic activity">
    <reaction evidence="1">
        <text>ATP + protein L-histidine = ADP + protein N-phospho-L-histidine.</text>
        <dbReference type="EC" id="2.7.13.3"/>
    </reaction>
</comment>
<evidence type="ECO:0000256" key="3">
    <source>
        <dbReference type="ARBA" id="ARBA00012438"/>
    </source>
</evidence>
<dbReference type="Pfam" id="PF01627">
    <property type="entry name" value="Hpt"/>
    <property type="match status" value="1"/>
</dbReference>
<dbReference type="EMBL" id="BARX01000013">
    <property type="protein sequence ID" value="GAD02117.1"/>
    <property type="molecule type" value="Genomic_DNA"/>
</dbReference>
<dbReference type="Gene3D" id="3.30.565.10">
    <property type="entry name" value="Histidine kinase-like ATPase, C-terminal domain"/>
    <property type="match status" value="1"/>
</dbReference>
<evidence type="ECO:0000259" key="21">
    <source>
        <dbReference type="PROSITE" id="PS50110"/>
    </source>
</evidence>
<dbReference type="PROSITE" id="PS50110">
    <property type="entry name" value="RESPONSE_REGULATORY"/>
    <property type="match status" value="2"/>
</dbReference>
<evidence type="ECO:0000256" key="14">
    <source>
        <dbReference type="ARBA" id="ARBA00059827"/>
    </source>
</evidence>
<dbReference type="GO" id="GO:0005886">
    <property type="term" value="C:plasma membrane"/>
    <property type="evidence" value="ECO:0007669"/>
    <property type="project" value="UniProtKB-SubCell"/>
</dbReference>
<evidence type="ECO:0000256" key="11">
    <source>
        <dbReference type="ARBA" id="ARBA00022989"/>
    </source>
</evidence>
<comment type="caution">
    <text evidence="25">The sequence shown here is derived from an EMBL/GenBank/DDBJ whole genome shotgun (WGS) entry which is preliminary data.</text>
</comment>
<dbReference type="SMART" id="SM00448">
    <property type="entry name" value="REC"/>
    <property type="match status" value="2"/>
</dbReference>
<evidence type="ECO:0000313" key="26">
    <source>
        <dbReference type="Proteomes" id="UP000014461"/>
    </source>
</evidence>
<dbReference type="SUPFAM" id="SSF47226">
    <property type="entry name" value="Histidine-containing phosphotransfer domain, HPT domain"/>
    <property type="match status" value="1"/>
</dbReference>
<feature type="domain" description="PAC" evidence="23">
    <location>
        <begin position="337"/>
        <end position="389"/>
    </location>
</feature>
<feature type="domain" description="PAC" evidence="23">
    <location>
        <begin position="205"/>
        <end position="255"/>
    </location>
</feature>
<evidence type="ECO:0000259" key="23">
    <source>
        <dbReference type="PROSITE" id="PS50113"/>
    </source>
</evidence>
<dbReference type="InterPro" id="IPR003594">
    <property type="entry name" value="HATPase_dom"/>
</dbReference>
<dbReference type="FunFam" id="3.30.565.10:FF:000010">
    <property type="entry name" value="Sensor histidine kinase RcsC"/>
    <property type="match status" value="1"/>
</dbReference>
<dbReference type="SMART" id="SM00091">
    <property type="entry name" value="PAS"/>
    <property type="match status" value="3"/>
</dbReference>
<dbReference type="InterPro" id="IPR005467">
    <property type="entry name" value="His_kinase_dom"/>
</dbReference>
<feature type="domain" description="PAC" evidence="23">
    <location>
        <begin position="476"/>
        <end position="529"/>
    </location>
</feature>
<evidence type="ECO:0000256" key="18">
    <source>
        <dbReference type="PROSITE-ProRule" id="PRU00110"/>
    </source>
</evidence>
<comment type="subcellular location">
    <subcellularLocation>
        <location evidence="2">Cell membrane</location>
        <topology evidence="2">Multi-pass membrane protein</topology>
    </subcellularLocation>
</comment>
<evidence type="ECO:0000256" key="15">
    <source>
        <dbReference type="ARBA" id="ARBA00064003"/>
    </source>
</evidence>
<evidence type="ECO:0000259" key="24">
    <source>
        <dbReference type="PROSITE" id="PS50894"/>
    </source>
</evidence>
<accession>R9PL70</accession>
<dbReference type="Pfam" id="PF02518">
    <property type="entry name" value="HATPase_c"/>
    <property type="match status" value="1"/>
</dbReference>
<evidence type="ECO:0000256" key="4">
    <source>
        <dbReference type="ARBA" id="ARBA00022475"/>
    </source>
</evidence>
<evidence type="ECO:0000256" key="16">
    <source>
        <dbReference type="ARBA" id="ARBA00068150"/>
    </source>
</evidence>
<dbReference type="SUPFAM" id="SSF55874">
    <property type="entry name" value="ATPase domain of HSP90 chaperone/DNA topoisomerase II/histidine kinase"/>
    <property type="match status" value="1"/>
</dbReference>
<comment type="subunit">
    <text evidence="15">At low DSF concentrations, interacts with RpfF.</text>
</comment>
<keyword evidence="8" id="KW-0547">Nucleotide-binding</keyword>
<evidence type="ECO:0000256" key="2">
    <source>
        <dbReference type="ARBA" id="ARBA00004651"/>
    </source>
</evidence>
<dbReference type="PANTHER" id="PTHR45339:SF1">
    <property type="entry name" value="HYBRID SIGNAL TRANSDUCTION HISTIDINE KINASE J"/>
    <property type="match status" value="1"/>
</dbReference>
<evidence type="ECO:0000256" key="8">
    <source>
        <dbReference type="ARBA" id="ARBA00022741"/>
    </source>
</evidence>
<dbReference type="SUPFAM" id="SSF52172">
    <property type="entry name" value="CheY-like"/>
    <property type="match status" value="2"/>
</dbReference>
<feature type="modified residue" description="Phosphohistidine" evidence="18">
    <location>
        <position position="1131"/>
    </location>
</feature>
<feature type="domain" description="Histidine kinase" evidence="20">
    <location>
        <begin position="547"/>
        <end position="768"/>
    </location>
</feature>
<dbReference type="PROSITE" id="PS50113">
    <property type="entry name" value="PAC"/>
    <property type="match status" value="4"/>
</dbReference>
<evidence type="ECO:0000313" key="25">
    <source>
        <dbReference type="EMBL" id="GAD02117.1"/>
    </source>
</evidence>
<dbReference type="SMART" id="SM00086">
    <property type="entry name" value="PAC"/>
    <property type="match status" value="4"/>
</dbReference>
<dbReference type="SMART" id="SM00388">
    <property type="entry name" value="HisKA"/>
    <property type="match status" value="1"/>
</dbReference>
<evidence type="ECO:0000256" key="17">
    <source>
        <dbReference type="ARBA" id="ARBA00070616"/>
    </source>
</evidence>
<dbReference type="InterPro" id="IPR003661">
    <property type="entry name" value="HisK_dim/P_dom"/>
</dbReference>
<dbReference type="CDD" id="cd16922">
    <property type="entry name" value="HATPase_EvgS-ArcB-TorS-like"/>
    <property type="match status" value="1"/>
</dbReference>
<dbReference type="PROSITE" id="PS50112">
    <property type="entry name" value="PAS"/>
    <property type="match status" value="2"/>
</dbReference>
<reference evidence="25" key="1">
    <citation type="journal article" date="2013" name="Genome Announc.">
        <title>Draft Genome Sequence of Agarivorans albus Strain MKT 106T, an Agarolytic Marine Bacterium.</title>
        <authorList>
            <person name="Yasuike M."/>
            <person name="Nakamura Y."/>
            <person name="Kai W."/>
            <person name="Fujiwara A."/>
            <person name="Fukui Y."/>
            <person name="Satomi M."/>
            <person name="Sano M."/>
        </authorList>
    </citation>
    <scope>NUCLEOTIDE SEQUENCE [LARGE SCALE GENOMIC DNA]</scope>
</reference>
<dbReference type="CDD" id="cd00082">
    <property type="entry name" value="HisKA"/>
    <property type="match status" value="1"/>
</dbReference>
<evidence type="ECO:0000256" key="19">
    <source>
        <dbReference type="PROSITE-ProRule" id="PRU00169"/>
    </source>
</evidence>
<keyword evidence="12" id="KW-0902">Two-component regulatory system</keyword>
<evidence type="ECO:0000259" key="20">
    <source>
        <dbReference type="PROSITE" id="PS50109"/>
    </source>
</evidence>
<dbReference type="Pfam" id="PF08448">
    <property type="entry name" value="PAS_4"/>
    <property type="match status" value="1"/>
</dbReference>